<reference evidence="2 3" key="1">
    <citation type="journal article" date="2016" name="Genome Biol. Evol.">
        <title>Gene Family Evolution Reflects Adaptation to Soil Environmental Stressors in the Genome of the Collembolan Orchesella cincta.</title>
        <authorList>
            <person name="Faddeeva-Vakhrusheva A."/>
            <person name="Derks M.F."/>
            <person name="Anvar S.Y."/>
            <person name="Agamennone V."/>
            <person name="Suring W."/>
            <person name="Smit S."/>
            <person name="van Straalen N.M."/>
            <person name="Roelofs D."/>
        </authorList>
    </citation>
    <scope>NUCLEOTIDE SEQUENCE [LARGE SCALE GENOMIC DNA]</scope>
    <source>
        <tissue evidence="2">Mixed pool</tissue>
    </source>
</reference>
<dbReference type="EMBL" id="LJIJ01002094">
    <property type="protein sequence ID" value="ODM90231.1"/>
    <property type="molecule type" value="Genomic_DNA"/>
</dbReference>
<gene>
    <name evidence="2" type="ORF">Ocin01_16451</name>
</gene>
<accession>A0A1D2MBE6</accession>
<feature type="signal peptide" evidence="1">
    <location>
        <begin position="1"/>
        <end position="19"/>
    </location>
</feature>
<keyword evidence="3" id="KW-1185">Reference proteome</keyword>
<dbReference type="InterPro" id="IPR006616">
    <property type="entry name" value="DM9_repeat"/>
</dbReference>
<feature type="chain" id="PRO_5008903768" evidence="1">
    <location>
        <begin position="20"/>
        <end position="199"/>
    </location>
</feature>
<proteinExistence type="predicted"/>
<organism evidence="2 3">
    <name type="scientific">Orchesella cincta</name>
    <name type="common">Springtail</name>
    <name type="synonym">Podura cincta</name>
    <dbReference type="NCBI Taxonomy" id="48709"/>
    <lineage>
        <taxon>Eukaryota</taxon>
        <taxon>Metazoa</taxon>
        <taxon>Ecdysozoa</taxon>
        <taxon>Arthropoda</taxon>
        <taxon>Hexapoda</taxon>
        <taxon>Collembola</taxon>
        <taxon>Entomobryomorpha</taxon>
        <taxon>Entomobryoidea</taxon>
        <taxon>Orchesellidae</taxon>
        <taxon>Orchesellinae</taxon>
        <taxon>Orchesella</taxon>
    </lineage>
</organism>
<name>A0A1D2MBE6_ORCCI</name>
<comment type="caution">
    <text evidence="2">The sequence shown here is derived from an EMBL/GenBank/DDBJ whole genome shotgun (WGS) entry which is preliminary data.</text>
</comment>
<evidence type="ECO:0000256" key="1">
    <source>
        <dbReference type="SAM" id="SignalP"/>
    </source>
</evidence>
<keyword evidence="1" id="KW-0732">Signal</keyword>
<dbReference type="PANTHER" id="PTHR31649:SF1">
    <property type="entry name" value="FARNESOIC ACID O-METHYL TRANSFERASE DOMAIN-CONTAINING PROTEIN"/>
    <property type="match status" value="1"/>
</dbReference>
<protein>
    <submittedName>
        <fullName evidence="2">Uncharacterized protein</fullName>
    </submittedName>
</protein>
<sequence>MQVLKFIFVLAYVGLRGLAAENENKVAVEAKVFGKQVQDKLEWVPKGEVEANQLIPAGGDNMTYGHFPLYVGRTNYNGEWVSGKAGLDGGGFYFYFTYNNQQLPSDNFEILTATPGTLSWITWREGCDVSSFPVFVEANTNAYICRGFHENSEKLTSLLVGIFRPGSGICHVPYSADHQLTRFEVLEINDYGRYIGVKN</sequence>
<dbReference type="AlphaFoldDB" id="A0A1D2MBE6"/>
<evidence type="ECO:0000313" key="2">
    <source>
        <dbReference type="EMBL" id="ODM90231.1"/>
    </source>
</evidence>
<dbReference type="Proteomes" id="UP000094527">
    <property type="component" value="Unassembled WGS sequence"/>
</dbReference>
<dbReference type="PANTHER" id="PTHR31649">
    <property type="entry name" value="AGAP009604-PA"/>
    <property type="match status" value="1"/>
</dbReference>
<evidence type="ECO:0000313" key="3">
    <source>
        <dbReference type="Proteomes" id="UP000094527"/>
    </source>
</evidence>
<dbReference type="Pfam" id="PF11901">
    <property type="entry name" value="DM9"/>
    <property type="match status" value="1"/>
</dbReference>